<keyword evidence="1" id="KW-1133">Transmembrane helix</keyword>
<evidence type="ECO:0000256" key="1">
    <source>
        <dbReference type="SAM" id="Phobius"/>
    </source>
</evidence>
<dbReference type="EMBL" id="PYDT01000011">
    <property type="protein sequence ID" value="THU44052.1"/>
    <property type="molecule type" value="Genomic_DNA"/>
</dbReference>
<dbReference type="InterPro" id="IPR022149">
    <property type="entry name" value="DUF3681"/>
</dbReference>
<accession>A0A4S8IA94</accession>
<sequence>MNGATDGNGGYANDAGGLEAAVATPDTTGADGGGGHGDGAGSSDATTLLTLLCLFKRLFIDAGAGGGDGGEDAADAIAGAAGPELLRKLVFEGMTVTSFCIGAAVRPPAHLASHQLLPVAYYLALLVLFLFGVGLLGLAVWVSGDRVGRAAVAKTVMWIAVAPLLVVLSLGGIGMT</sequence>
<feature type="transmembrane region" description="Helical" evidence="1">
    <location>
        <begin position="119"/>
        <end position="143"/>
    </location>
</feature>
<keyword evidence="3" id="KW-1185">Reference proteome</keyword>
<reference evidence="2 3" key="1">
    <citation type="journal article" date="2019" name="Nat. Plants">
        <title>Genome sequencing of Musa balbisiana reveals subgenome evolution and function divergence in polyploid bananas.</title>
        <authorList>
            <person name="Yao X."/>
        </authorList>
    </citation>
    <scope>NUCLEOTIDE SEQUENCE [LARGE SCALE GENOMIC DNA]</scope>
    <source>
        <strain evidence="3">cv. DH-PKW</strain>
        <tissue evidence="2">Leaves</tissue>
    </source>
</reference>
<feature type="transmembrane region" description="Helical" evidence="1">
    <location>
        <begin position="155"/>
        <end position="175"/>
    </location>
</feature>
<dbReference type="Pfam" id="PF12442">
    <property type="entry name" value="DUF3681"/>
    <property type="match status" value="1"/>
</dbReference>
<name>A0A4S8IA94_MUSBA</name>
<organism evidence="2 3">
    <name type="scientific">Musa balbisiana</name>
    <name type="common">Banana</name>
    <dbReference type="NCBI Taxonomy" id="52838"/>
    <lineage>
        <taxon>Eukaryota</taxon>
        <taxon>Viridiplantae</taxon>
        <taxon>Streptophyta</taxon>
        <taxon>Embryophyta</taxon>
        <taxon>Tracheophyta</taxon>
        <taxon>Spermatophyta</taxon>
        <taxon>Magnoliopsida</taxon>
        <taxon>Liliopsida</taxon>
        <taxon>Zingiberales</taxon>
        <taxon>Musaceae</taxon>
        <taxon>Musa</taxon>
    </lineage>
</organism>
<dbReference type="Proteomes" id="UP000317650">
    <property type="component" value="Chromosome 2"/>
</dbReference>
<dbReference type="AlphaFoldDB" id="A0A4S8IA94"/>
<dbReference type="PANTHER" id="PTHR33530:SF15">
    <property type="entry name" value="OS01G0147100 PROTEIN"/>
    <property type="match status" value="1"/>
</dbReference>
<protein>
    <submittedName>
        <fullName evidence="2">Uncharacterized protein</fullName>
    </submittedName>
</protein>
<gene>
    <name evidence="2" type="ORF">C4D60_Mb02t03300</name>
</gene>
<comment type="caution">
    <text evidence="2">The sequence shown here is derived from an EMBL/GenBank/DDBJ whole genome shotgun (WGS) entry which is preliminary data.</text>
</comment>
<keyword evidence="1" id="KW-0812">Transmembrane</keyword>
<evidence type="ECO:0000313" key="3">
    <source>
        <dbReference type="Proteomes" id="UP000317650"/>
    </source>
</evidence>
<dbReference type="PANTHER" id="PTHR33530">
    <property type="entry name" value="OS01G0147100 PROTEIN"/>
    <property type="match status" value="1"/>
</dbReference>
<evidence type="ECO:0000313" key="2">
    <source>
        <dbReference type="EMBL" id="THU44052.1"/>
    </source>
</evidence>
<proteinExistence type="predicted"/>
<keyword evidence="1" id="KW-0472">Membrane</keyword>